<dbReference type="SUPFAM" id="SSF101908">
    <property type="entry name" value="Putative isomerase YbhE"/>
    <property type="match status" value="1"/>
</dbReference>
<feature type="region of interest" description="Disordered" evidence="2">
    <location>
        <begin position="813"/>
        <end position="890"/>
    </location>
</feature>
<comment type="similarity">
    <text evidence="1">Belongs to the WD repeat coronin family.</text>
</comment>
<dbReference type="SUPFAM" id="SSF50978">
    <property type="entry name" value="WD40 repeat-like"/>
    <property type="match status" value="1"/>
</dbReference>
<feature type="region of interest" description="Disordered" evidence="2">
    <location>
        <begin position="429"/>
        <end position="516"/>
    </location>
</feature>
<organism evidence="3 4">
    <name type="scientific">Kwoniella heveanensis BCC8398</name>
    <dbReference type="NCBI Taxonomy" id="1296120"/>
    <lineage>
        <taxon>Eukaryota</taxon>
        <taxon>Fungi</taxon>
        <taxon>Dikarya</taxon>
        <taxon>Basidiomycota</taxon>
        <taxon>Agaricomycotina</taxon>
        <taxon>Tremellomycetes</taxon>
        <taxon>Tremellales</taxon>
        <taxon>Cryptococcaceae</taxon>
        <taxon>Kwoniella</taxon>
    </lineage>
</organism>
<feature type="compositionally biased region" description="Low complexity" evidence="2">
    <location>
        <begin position="844"/>
        <end position="870"/>
    </location>
</feature>
<feature type="compositionally biased region" description="Low complexity" evidence="2">
    <location>
        <begin position="878"/>
        <end position="890"/>
    </location>
</feature>
<dbReference type="InterPro" id="IPR027417">
    <property type="entry name" value="P-loop_NTPase"/>
</dbReference>
<name>A0A1B9GK91_9TREE</name>
<keyword evidence="4" id="KW-1185">Reference proteome</keyword>
<protein>
    <submittedName>
        <fullName evidence="3">Actin cross-linking</fullName>
    </submittedName>
</protein>
<dbReference type="OrthoDB" id="347435at2759"/>
<gene>
    <name evidence="3" type="ORF">I316_06925</name>
</gene>
<evidence type="ECO:0000313" key="4">
    <source>
        <dbReference type="Proteomes" id="UP000092666"/>
    </source>
</evidence>
<dbReference type="PANTHER" id="PTHR10856:SF20">
    <property type="entry name" value="CORONIN-7"/>
    <property type="match status" value="1"/>
</dbReference>
<evidence type="ECO:0000256" key="1">
    <source>
        <dbReference type="ARBA" id="ARBA00009482"/>
    </source>
</evidence>
<proteinExistence type="inferred from homology"/>
<dbReference type="InterPro" id="IPR015943">
    <property type="entry name" value="WD40/YVTN_repeat-like_dom_sf"/>
</dbReference>
<evidence type="ECO:0000256" key="2">
    <source>
        <dbReference type="SAM" id="MobiDB-lite"/>
    </source>
</evidence>
<reference evidence="3 4" key="1">
    <citation type="submission" date="2013-07" db="EMBL/GenBank/DDBJ databases">
        <title>The Genome Sequence of Cryptococcus heveanensis BCC8398.</title>
        <authorList>
            <consortium name="The Broad Institute Genome Sequencing Platform"/>
            <person name="Cuomo C."/>
            <person name="Litvintseva A."/>
            <person name="Chen Y."/>
            <person name="Heitman J."/>
            <person name="Sun S."/>
            <person name="Springer D."/>
            <person name="Dromer F."/>
            <person name="Young S.K."/>
            <person name="Zeng Q."/>
            <person name="Gargeya S."/>
            <person name="Fitzgerald M."/>
            <person name="Abouelleil A."/>
            <person name="Alvarado L."/>
            <person name="Berlin A.M."/>
            <person name="Chapman S.B."/>
            <person name="Dewar J."/>
            <person name="Goldberg J."/>
            <person name="Griggs A."/>
            <person name="Gujja S."/>
            <person name="Hansen M."/>
            <person name="Howarth C."/>
            <person name="Imamovic A."/>
            <person name="Larimer J."/>
            <person name="McCowan C."/>
            <person name="Murphy C."/>
            <person name="Pearson M."/>
            <person name="Priest M."/>
            <person name="Roberts A."/>
            <person name="Saif S."/>
            <person name="Shea T."/>
            <person name="Sykes S."/>
            <person name="Wortman J."/>
            <person name="Nusbaum C."/>
            <person name="Birren B."/>
        </authorList>
    </citation>
    <scope>NUCLEOTIDE SEQUENCE [LARGE SCALE GENOMIC DNA]</scope>
    <source>
        <strain evidence="3 4">BCC8398</strain>
    </source>
</reference>
<feature type="region of interest" description="Disordered" evidence="2">
    <location>
        <begin position="1315"/>
        <end position="1356"/>
    </location>
</feature>
<dbReference type="EMBL" id="KV700134">
    <property type="protein sequence ID" value="OCF31522.1"/>
    <property type="molecule type" value="Genomic_DNA"/>
</dbReference>
<dbReference type="InterPro" id="IPR036322">
    <property type="entry name" value="WD40_repeat_dom_sf"/>
</dbReference>
<dbReference type="FunFam" id="2.130.10.10:FF:001012">
    <property type="entry name" value="Actin cross-linking, putative"/>
    <property type="match status" value="1"/>
</dbReference>
<feature type="compositionally biased region" description="Polar residues" evidence="2">
    <location>
        <begin position="490"/>
        <end position="504"/>
    </location>
</feature>
<dbReference type="PANTHER" id="PTHR10856">
    <property type="entry name" value="CORONIN"/>
    <property type="match status" value="1"/>
</dbReference>
<dbReference type="SMART" id="SM00320">
    <property type="entry name" value="WD40"/>
    <property type="match status" value="6"/>
</dbReference>
<feature type="compositionally biased region" description="Polar residues" evidence="2">
    <location>
        <begin position="438"/>
        <end position="451"/>
    </location>
</feature>
<dbReference type="Gene3D" id="2.130.10.10">
    <property type="entry name" value="YVTN repeat-like/Quinoprotein amine dehydrogenase"/>
    <property type="match status" value="2"/>
</dbReference>
<feature type="compositionally biased region" description="Basic and acidic residues" evidence="2">
    <location>
        <begin position="1318"/>
        <end position="1337"/>
    </location>
</feature>
<dbReference type="Pfam" id="PF16300">
    <property type="entry name" value="WD40_4"/>
    <property type="match status" value="2"/>
</dbReference>
<dbReference type="SUPFAM" id="SSF52540">
    <property type="entry name" value="P-loop containing nucleoside triphosphate hydrolases"/>
    <property type="match status" value="1"/>
</dbReference>
<reference evidence="4" key="2">
    <citation type="submission" date="2013-12" db="EMBL/GenBank/DDBJ databases">
        <title>Evolution of pathogenesis and genome organization in the Tremellales.</title>
        <authorList>
            <person name="Cuomo C."/>
            <person name="Litvintseva A."/>
            <person name="Heitman J."/>
            <person name="Chen Y."/>
            <person name="Sun S."/>
            <person name="Springer D."/>
            <person name="Dromer F."/>
            <person name="Young S."/>
            <person name="Zeng Q."/>
            <person name="Chapman S."/>
            <person name="Gujja S."/>
            <person name="Saif S."/>
            <person name="Birren B."/>
        </authorList>
    </citation>
    <scope>NUCLEOTIDE SEQUENCE [LARGE SCALE GENOMIC DNA]</scope>
    <source>
        <strain evidence="4">BCC8398</strain>
    </source>
</reference>
<dbReference type="SMART" id="SM01167">
    <property type="entry name" value="DUF1900"/>
    <property type="match status" value="2"/>
</dbReference>
<evidence type="ECO:0000313" key="3">
    <source>
        <dbReference type="EMBL" id="OCF31522.1"/>
    </source>
</evidence>
<dbReference type="InterPro" id="IPR015505">
    <property type="entry name" value="Coronin"/>
</dbReference>
<sequence>MPPASRFGASKYRNAIPYIPPREEFYRHSLPPFALSSSNATSSAISTFSSEIKTTREWIVTLTASGDLSYRSYAEGSEAKTLKAGSGGGVGDWDVSPLEDGFIAIGGLDGAIAVYSLPPASSPSSELSLVRTIAPPSGSAAKPAVTHLAFHPTTPNILLVSSSASPLVIFDLLLSPPSAAISLNAPDAKGLWSVAWSSDGTRIAMFSKSGILSIYEPRSGQDAIATKSYAFTVQALKPARLVWVGDEIFLSSFSKTRNRQYSLITTKPTLETKFTQSLDTSPGISLPLVDEERKIVYLAGRGDMTLRQIELSGPQGYQETLHSLPYPLASTALALKHPTHLDVMNAEIARVLIPAVDKDGDCILPFGIRVPRRQLIDYHDDLYPDIRGTVPEQTAEEWFKGHDKRPLPFTLDPARRGSWEDRVRQWEKVHDGAGSAANADQATTTSKSAVTEPSAPETSVPDDGGRPSPSQPTLSAESDSHKSSEPIQDPATSSSNMSPASHSLNPDVPPLQDGETYVSTDYKGRIASEYLAAELERHRKHGNKGPLMVGLQGPQGCGKTTLCIALLSYLQEKKGLKAAVLSLDDLYKTHDGLKAVAQKHPDNALLAGRGPPGTHDVTLAVETLKKVQQINDSASSAVDLPIFDKSLCGGEGDRSSDTVKIQGPIDVFILEGWSMGFTPLSASELKARYDNPKPASPQTSEIYFTKHPLSSLETLNVYLTELSTAIYGYFTSFIQVDPVSYDYVFTWRLEQEHHMKAENGGKGMTDQQVHKFVERYMPGYELWKEGIWAKGTGWEGRGLRLRFGKDREETLADEIIPSQAEQIGTTTVKDGPATDVTPFPPASAAPSAVSSQPQPTSSTRASDLVYSAPSAPSPAPQPTTRSTSAAAPSAPFNPNWSRKFLAGKSPLIPSYDSIPALSSLHQDSRILKANSQFAFFPIQGTGGRLNAHPLSKKGRMSLGGEGYLASGVEMVDFDVELGGEGRVAIAGEDGVIRVWKIPSEGIQGVGPEPQQVLKGKGIDKITEIIFHPTAKDLLVGLTNDHGHSYIRFWDLTFSAEVKQVDLPAQGVFNMAFNVEGDRVAIATKDGRLIVLDPRNPSTLVQGKAHDSPRSFQTTWIDRSHIITVGFSRGSQRKINLYNVPASGSGDITTLYSLTIDVSPSVLFPVYDPDTNILYVWGKGERVIQAYEVHPSNEREPITKLPSFTAGSPQVGVAFMPKRLVDVKKVEVAKALRLTAKTLEEVSFTIPRNKPDFFQDDIYQTTVDVESTVLIAGEWLSGTDVAPEKISLQPEGMTPLSQAPKTDSAAKKKFVPAANVMSEEEKKRKEMDELFAKAKLDESSDEEEQEKRGIDPPDDDW</sequence>
<dbReference type="InterPro" id="IPR001680">
    <property type="entry name" value="WD40_rpt"/>
</dbReference>
<dbReference type="Proteomes" id="UP000092666">
    <property type="component" value="Unassembled WGS sequence"/>
</dbReference>
<accession>A0A1B9GK91</accession>
<dbReference type="Gene3D" id="3.40.50.300">
    <property type="entry name" value="P-loop containing nucleotide triphosphate hydrolases"/>
    <property type="match status" value="1"/>
</dbReference>
<feature type="compositionally biased region" description="Polar residues" evidence="2">
    <location>
        <begin position="819"/>
        <end position="828"/>
    </location>
</feature>